<feature type="chain" id="PRO_5040941821" description="Copper(I)-binding protein" evidence="2">
    <location>
        <begin position="26"/>
        <end position="246"/>
    </location>
</feature>
<organism evidence="3 4">
    <name type="scientific">Umezawaea endophytica</name>
    <dbReference type="NCBI Taxonomy" id="1654476"/>
    <lineage>
        <taxon>Bacteria</taxon>
        <taxon>Bacillati</taxon>
        <taxon>Actinomycetota</taxon>
        <taxon>Actinomycetes</taxon>
        <taxon>Pseudonocardiales</taxon>
        <taxon>Pseudonocardiaceae</taxon>
        <taxon>Umezawaea</taxon>
    </lineage>
</organism>
<dbReference type="PROSITE" id="PS51257">
    <property type="entry name" value="PROKAR_LIPOPROTEIN"/>
    <property type="match status" value="1"/>
</dbReference>
<dbReference type="Pfam" id="PF04314">
    <property type="entry name" value="PCuAC"/>
    <property type="match status" value="1"/>
</dbReference>
<feature type="compositionally biased region" description="Low complexity" evidence="1">
    <location>
        <begin position="133"/>
        <end position="183"/>
    </location>
</feature>
<gene>
    <name evidence="3" type="ORF">NZH93_18265</name>
</gene>
<reference evidence="3" key="1">
    <citation type="submission" date="2022-08" db="EMBL/GenBank/DDBJ databases">
        <authorList>
            <person name="Tistechok S."/>
            <person name="Samborskyy M."/>
            <person name="Roman I."/>
        </authorList>
    </citation>
    <scope>NUCLEOTIDE SEQUENCE</scope>
    <source>
        <strain evidence="3">DSM 103496</strain>
    </source>
</reference>
<sequence>MGRAEQKSRLAVVVALATGLGLAAAGCSAGQITQTDTQVATVDGASGNIGAIAVRNAQFAFPVSGHEYKEGDEAAVVVTIANNATTADKLLSVTGELGAAELSGDVDLEPQTSVASLFAELDRSSSAPSVTLTSAPSGSSSAPSSSASSSSTAGSSVTGSSSAGSSSVTGSSSPTSGVSTSASNRPTSSAAPAKPGKIAIVVKLTKELRPGHTAKVTFLFEKAGPLTLDLPIGADPKPRPEGKSEH</sequence>
<dbReference type="EMBL" id="JANYMP010000008">
    <property type="protein sequence ID" value="MCS7478808.1"/>
    <property type="molecule type" value="Genomic_DNA"/>
</dbReference>
<evidence type="ECO:0000256" key="2">
    <source>
        <dbReference type="SAM" id="SignalP"/>
    </source>
</evidence>
<protein>
    <recommendedName>
        <fullName evidence="5">Copper(I)-binding protein</fullName>
    </recommendedName>
</protein>
<dbReference type="InterPro" id="IPR036182">
    <property type="entry name" value="PCuAC_sf"/>
</dbReference>
<feature type="region of interest" description="Disordered" evidence="1">
    <location>
        <begin position="227"/>
        <end position="246"/>
    </location>
</feature>
<name>A0A9X2VP28_9PSEU</name>
<comment type="caution">
    <text evidence="3">The sequence shown here is derived from an EMBL/GenBank/DDBJ whole genome shotgun (WGS) entry which is preliminary data.</text>
</comment>
<keyword evidence="4" id="KW-1185">Reference proteome</keyword>
<feature type="signal peptide" evidence="2">
    <location>
        <begin position="1"/>
        <end position="25"/>
    </location>
</feature>
<feature type="compositionally biased region" description="Basic and acidic residues" evidence="1">
    <location>
        <begin position="236"/>
        <end position="246"/>
    </location>
</feature>
<evidence type="ECO:0000313" key="3">
    <source>
        <dbReference type="EMBL" id="MCS7478808.1"/>
    </source>
</evidence>
<accession>A0A9X2VP28</accession>
<feature type="region of interest" description="Disordered" evidence="1">
    <location>
        <begin position="128"/>
        <end position="193"/>
    </location>
</feature>
<proteinExistence type="predicted"/>
<dbReference type="Gene3D" id="2.60.40.1890">
    <property type="entry name" value="PCu(A)C copper chaperone"/>
    <property type="match status" value="1"/>
</dbReference>
<dbReference type="AlphaFoldDB" id="A0A9X2VP28"/>
<dbReference type="InterPro" id="IPR007410">
    <property type="entry name" value="LpqE-like"/>
</dbReference>
<evidence type="ECO:0008006" key="5">
    <source>
        <dbReference type="Google" id="ProtNLM"/>
    </source>
</evidence>
<evidence type="ECO:0000313" key="4">
    <source>
        <dbReference type="Proteomes" id="UP001141259"/>
    </source>
</evidence>
<evidence type="ECO:0000256" key="1">
    <source>
        <dbReference type="SAM" id="MobiDB-lite"/>
    </source>
</evidence>
<dbReference type="Proteomes" id="UP001141259">
    <property type="component" value="Unassembled WGS sequence"/>
</dbReference>
<keyword evidence="2" id="KW-0732">Signal</keyword>
<dbReference type="RefSeq" id="WP_259624319.1">
    <property type="nucleotide sequence ID" value="NZ_JANYMP010000008.1"/>
</dbReference>